<organism evidence="2 3">
    <name type="scientific">Rhizobium halophytocola</name>
    <dbReference type="NCBI Taxonomy" id="735519"/>
    <lineage>
        <taxon>Bacteria</taxon>
        <taxon>Pseudomonadati</taxon>
        <taxon>Pseudomonadota</taxon>
        <taxon>Alphaproteobacteria</taxon>
        <taxon>Hyphomicrobiales</taxon>
        <taxon>Rhizobiaceae</taxon>
        <taxon>Rhizobium/Agrobacterium group</taxon>
        <taxon>Rhizobium</taxon>
    </lineage>
</organism>
<protein>
    <submittedName>
        <fullName evidence="2">Uncharacterized protein</fullName>
    </submittedName>
</protein>
<comment type="caution">
    <text evidence="2">The sequence shown here is derived from an EMBL/GenBank/DDBJ whole genome shotgun (WGS) entry which is preliminary data.</text>
</comment>
<evidence type="ECO:0000313" key="3">
    <source>
        <dbReference type="Proteomes" id="UP000759443"/>
    </source>
</evidence>
<gene>
    <name evidence="2" type="ORF">J2Z17_001927</name>
</gene>
<evidence type="ECO:0000256" key="1">
    <source>
        <dbReference type="SAM" id="Phobius"/>
    </source>
</evidence>
<feature type="transmembrane region" description="Helical" evidence="1">
    <location>
        <begin position="42"/>
        <end position="65"/>
    </location>
</feature>
<name>A0ABS4DXS2_9HYPH</name>
<keyword evidence="1" id="KW-0812">Transmembrane</keyword>
<feature type="transmembrane region" description="Helical" evidence="1">
    <location>
        <begin position="77"/>
        <end position="96"/>
    </location>
</feature>
<sequence>MSKIDDMIREALEGRDRDLLGQTGELGYLELGLSQFRGRLGWVTWVVMIAQIIFFLIGVWCLFHFYGNPDLLSALKWGISAAISLLFALQLKLSLAPQMQADRVIRELRRVELLLVARGAKSDDATKD</sequence>
<dbReference type="Proteomes" id="UP000759443">
    <property type="component" value="Unassembled WGS sequence"/>
</dbReference>
<evidence type="ECO:0000313" key="2">
    <source>
        <dbReference type="EMBL" id="MBP1850493.1"/>
    </source>
</evidence>
<keyword evidence="1" id="KW-0472">Membrane</keyword>
<dbReference type="Pfam" id="PF20556">
    <property type="entry name" value="DUF6768"/>
    <property type="match status" value="1"/>
</dbReference>
<keyword evidence="1" id="KW-1133">Transmembrane helix</keyword>
<dbReference type="RefSeq" id="WP_209944240.1">
    <property type="nucleotide sequence ID" value="NZ_JAGGJU010000004.1"/>
</dbReference>
<dbReference type="InterPro" id="IPR046659">
    <property type="entry name" value="DUF6768"/>
</dbReference>
<proteinExistence type="predicted"/>
<dbReference type="EMBL" id="JAGGJU010000004">
    <property type="protein sequence ID" value="MBP1850493.1"/>
    <property type="molecule type" value="Genomic_DNA"/>
</dbReference>
<keyword evidence="3" id="KW-1185">Reference proteome</keyword>
<reference evidence="2 3" key="1">
    <citation type="submission" date="2021-03" db="EMBL/GenBank/DDBJ databases">
        <title>Genomic Encyclopedia of Type Strains, Phase IV (KMG-IV): sequencing the most valuable type-strain genomes for metagenomic binning, comparative biology and taxonomic classification.</title>
        <authorList>
            <person name="Goeker M."/>
        </authorList>
    </citation>
    <scope>NUCLEOTIDE SEQUENCE [LARGE SCALE GENOMIC DNA]</scope>
    <source>
        <strain evidence="2 3">DSM 21600</strain>
    </source>
</reference>
<accession>A0ABS4DXS2</accession>